<keyword evidence="3" id="KW-1185">Reference proteome</keyword>
<gene>
    <name evidence="2" type="ORF">EV662_11633</name>
</gene>
<dbReference type="SUPFAM" id="SSF51261">
    <property type="entry name" value="Duplicated hybrid motif"/>
    <property type="match status" value="1"/>
</dbReference>
<dbReference type="PANTHER" id="PTHR21666">
    <property type="entry name" value="PEPTIDASE-RELATED"/>
    <property type="match status" value="1"/>
</dbReference>
<evidence type="ECO:0000259" key="1">
    <source>
        <dbReference type="Pfam" id="PF01551"/>
    </source>
</evidence>
<feature type="domain" description="M23ase beta-sheet core" evidence="1">
    <location>
        <begin position="66"/>
        <end position="167"/>
    </location>
</feature>
<dbReference type="GO" id="GO:0004222">
    <property type="term" value="F:metalloendopeptidase activity"/>
    <property type="evidence" value="ECO:0007669"/>
    <property type="project" value="TreeGrafter"/>
</dbReference>
<proteinExistence type="predicted"/>
<dbReference type="PANTHER" id="PTHR21666:SF270">
    <property type="entry name" value="MUREIN HYDROLASE ACTIVATOR ENVC"/>
    <property type="match status" value="1"/>
</dbReference>
<dbReference type="InterPro" id="IPR011055">
    <property type="entry name" value="Dup_hybrid_motif"/>
</dbReference>
<evidence type="ECO:0000313" key="3">
    <source>
        <dbReference type="Proteomes" id="UP000294835"/>
    </source>
</evidence>
<dbReference type="OrthoDB" id="5489603at2"/>
<organism evidence="2 3">
    <name type="scientific">Rhodovulum marinum</name>
    <dbReference type="NCBI Taxonomy" id="320662"/>
    <lineage>
        <taxon>Bacteria</taxon>
        <taxon>Pseudomonadati</taxon>
        <taxon>Pseudomonadota</taxon>
        <taxon>Alphaproteobacteria</taxon>
        <taxon>Rhodobacterales</taxon>
        <taxon>Paracoccaceae</taxon>
        <taxon>Rhodovulum</taxon>
    </lineage>
</organism>
<evidence type="ECO:0000313" key="2">
    <source>
        <dbReference type="EMBL" id="TCP38879.1"/>
    </source>
</evidence>
<dbReference type="InterPro" id="IPR016047">
    <property type="entry name" value="M23ase_b-sheet_dom"/>
</dbReference>
<dbReference type="Pfam" id="PF01551">
    <property type="entry name" value="Peptidase_M23"/>
    <property type="match status" value="1"/>
</dbReference>
<sequence length="198" mass="20716">MIHRASAALVLSLAAHPAAGDIRLALPIDCWPGHDCTIAAYVDRDPGPGAADYTCGPLSRDGQTRTEFTAPPGTAVIAPAPGTVIALRDGLPDAMPGRPAECGNGVVIDHGAGWLTRYCHLARDSVAVRLGLRVAKGTRLGLVGASGGADRPLLGFELRRRGAVVDPFAPDDPVTCDGRQKRTLWQAPPPYAGRQNVF</sequence>
<dbReference type="EMBL" id="SLXP01000016">
    <property type="protein sequence ID" value="TCP38879.1"/>
    <property type="molecule type" value="Genomic_DNA"/>
</dbReference>
<dbReference type="AlphaFoldDB" id="A0A4R2PSN9"/>
<comment type="caution">
    <text evidence="2">The sequence shown here is derived from an EMBL/GenBank/DDBJ whole genome shotgun (WGS) entry which is preliminary data.</text>
</comment>
<dbReference type="CDD" id="cd12797">
    <property type="entry name" value="M23_peptidase"/>
    <property type="match status" value="1"/>
</dbReference>
<dbReference type="InterPro" id="IPR050570">
    <property type="entry name" value="Cell_wall_metabolism_enzyme"/>
</dbReference>
<accession>A0A4R2PSN9</accession>
<reference evidence="2 3" key="1">
    <citation type="submission" date="2019-03" db="EMBL/GenBank/DDBJ databases">
        <title>Genomic Encyclopedia of Type Strains, Phase IV (KMG-IV): sequencing the most valuable type-strain genomes for metagenomic binning, comparative biology and taxonomic classification.</title>
        <authorList>
            <person name="Goeker M."/>
        </authorList>
    </citation>
    <scope>NUCLEOTIDE SEQUENCE [LARGE SCALE GENOMIC DNA]</scope>
    <source>
        <strain evidence="2 3">DSM 18063</strain>
    </source>
</reference>
<protein>
    <submittedName>
        <fullName evidence="2">Peptidase M23-like protein</fullName>
    </submittedName>
</protein>
<dbReference type="Proteomes" id="UP000294835">
    <property type="component" value="Unassembled WGS sequence"/>
</dbReference>
<name>A0A4R2PSN9_9RHOB</name>
<dbReference type="Gene3D" id="2.70.70.10">
    <property type="entry name" value="Glucose Permease (Domain IIA)"/>
    <property type="match status" value="1"/>
</dbReference>